<name>A0A165C7X3_9APHY</name>
<feature type="region of interest" description="Disordered" evidence="1">
    <location>
        <begin position="1"/>
        <end position="30"/>
    </location>
</feature>
<dbReference type="EMBL" id="KV427653">
    <property type="protein sequence ID" value="KZT02356.1"/>
    <property type="molecule type" value="Genomic_DNA"/>
</dbReference>
<reference evidence="2 3" key="1">
    <citation type="journal article" date="2016" name="Mol. Biol. Evol.">
        <title>Comparative Genomics of Early-Diverging Mushroom-Forming Fungi Provides Insights into the Origins of Lignocellulose Decay Capabilities.</title>
        <authorList>
            <person name="Nagy L.G."/>
            <person name="Riley R."/>
            <person name="Tritt A."/>
            <person name="Adam C."/>
            <person name="Daum C."/>
            <person name="Floudas D."/>
            <person name="Sun H."/>
            <person name="Yadav J.S."/>
            <person name="Pangilinan J."/>
            <person name="Larsson K.H."/>
            <person name="Matsuura K."/>
            <person name="Barry K."/>
            <person name="Labutti K."/>
            <person name="Kuo R."/>
            <person name="Ohm R.A."/>
            <person name="Bhattacharya S.S."/>
            <person name="Shirouzu T."/>
            <person name="Yoshinaga Y."/>
            <person name="Martin F.M."/>
            <person name="Grigoriev I.V."/>
            <person name="Hibbett D.S."/>
        </authorList>
    </citation>
    <scope>NUCLEOTIDE SEQUENCE [LARGE SCALE GENOMIC DNA]</scope>
    <source>
        <strain evidence="2 3">93-53</strain>
    </source>
</reference>
<dbReference type="InParanoid" id="A0A165C7X3"/>
<protein>
    <submittedName>
        <fullName evidence="2">Uncharacterized protein</fullName>
    </submittedName>
</protein>
<dbReference type="Proteomes" id="UP000076871">
    <property type="component" value="Unassembled WGS sequence"/>
</dbReference>
<dbReference type="RefSeq" id="XP_040760096.1">
    <property type="nucleotide sequence ID" value="XM_040902354.1"/>
</dbReference>
<organism evidence="2 3">
    <name type="scientific">Laetiporus sulphureus 93-53</name>
    <dbReference type="NCBI Taxonomy" id="1314785"/>
    <lineage>
        <taxon>Eukaryota</taxon>
        <taxon>Fungi</taxon>
        <taxon>Dikarya</taxon>
        <taxon>Basidiomycota</taxon>
        <taxon>Agaricomycotina</taxon>
        <taxon>Agaricomycetes</taxon>
        <taxon>Polyporales</taxon>
        <taxon>Laetiporus</taxon>
    </lineage>
</organism>
<evidence type="ECO:0000313" key="3">
    <source>
        <dbReference type="Proteomes" id="UP000076871"/>
    </source>
</evidence>
<dbReference type="GeneID" id="63819385"/>
<accession>A0A165C7X3</accession>
<evidence type="ECO:0000256" key="1">
    <source>
        <dbReference type="SAM" id="MobiDB-lite"/>
    </source>
</evidence>
<proteinExistence type="predicted"/>
<sequence>MPSRFGIARRGIQSRLPPTPTNGPAKLASQPVTHSRLTHTTSLGHVPFHPDVCSSETLRICLQPRWVESFICWRWGWLVPGSGSAVYLLSGTFDAIEVSLPHEAAPPFLHSGTLTSLVCRTSEASLRPPLSSPALLSFGLGSCPTTAPLTALHSGV</sequence>
<keyword evidence="3" id="KW-1185">Reference proteome</keyword>
<evidence type="ECO:0000313" key="2">
    <source>
        <dbReference type="EMBL" id="KZT02356.1"/>
    </source>
</evidence>
<dbReference type="AlphaFoldDB" id="A0A165C7X3"/>
<gene>
    <name evidence="2" type="ORF">LAESUDRAFT_413845</name>
</gene>